<feature type="domain" description="DUF6534" evidence="2">
    <location>
        <begin position="175"/>
        <end position="259"/>
    </location>
</feature>
<feature type="transmembrane region" description="Helical" evidence="1">
    <location>
        <begin position="236"/>
        <end position="255"/>
    </location>
</feature>
<dbReference type="EMBL" id="JARIHO010000072">
    <property type="protein sequence ID" value="KAJ7312383.1"/>
    <property type="molecule type" value="Genomic_DNA"/>
</dbReference>
<keyword evidence="1" id="KW-0472">Membrane</keyword>
<evidence type="ECO:0000259" key="2">
    <source>
        <dbReference type="Pfam" id="PF20152"/>
    </source>
</evidence>
<name>A0AAD6Z9S8_9AGAR</name>
<organism evidence="3 4">
    <name type="scientific">Mycena albidolilacea</name>
    <dbReference type="NCBI Taxonomy" id="1033008"/>
    <lineage>
        <taxon>Eukaryota</taxon>
        <taxon>Fungi</taxon>
        <taxon>Dikarya</taxon>
        <taxon>Basidiomycota</taxon>
        <taxon>Agaricomycotina</taxon>
        <taxon>Agaricomycetes</taxon>
        <taxon>Agaricomycetidae</taxon>
        <taxon>Agaricales</taxon>
        <taxon>Marasmiineae</taxon>
        <taxon>Mycenaceae</taxon>
        <taxon>Mycena</taxon>
    </lineage>
</organism>
<keyword evidence="4" id="KW-1185">Reference proteome</keyword>
<feature type="transmembrane region" description="Helical" evidence="1">
    <location>
        <begin position="98"/>
        <end position="118"/>
    </location>
</feature>
<feature type="transmembrane region" description="Helical" evidence="1">
    <location>
        <begin position="125"/>
        <end position="147"/>
    </location>
</feature>
<feature type="transmembrane region" description="Helical" evidence="1">
    <location>
        <begin position="23"/>
        <end position="43"/>
    </location>
</feature>
<dbReference type="Proteomes" id="UP001218218">
    <property type="component" value="Unassembled WGS sequence"/>
</dbReference>
<dbReference type="Pfam" id="PF20152">
    <property type="entry name" value="DUF6534"/>
    <property type="match status" value="1"/>
</dbReference>
<evidence type="ECO:0000313" key="4">
    <source>
        <dbReference type="Proteomes" id="UP001218218"/>
    </source>
</evidence>
<reference evidence="3" key="1">
    <citation type="submission" date="2023-03" db="EMBL/GenBank/DDBJ databases">
        <title>Massive genome expansion in bonnet fungi (Mycena s.s.) driven by repeated elements and novel gene families across ecological guilds.</title>
        <authorList>
            <consortium name="Lawrence Berkeley National Laboratory"/>
            <person name="Harder C.B."/>
            <person name="Miyauchi S."/>
            <person name="Viragh M."/>
            <person name="Kuo A."/>
            <person name="Thoen E."/>
            <person name="Andreopoulos B."/>
            <person name="Lu D."/>
            <person name="Skrede I."/>
            <person name="Drula E."/>
            <person name="Henrissat B."/>
            <person name="Morin E."/>
            <person name="Kohler A."/>
            <person name="Barry K."/>
            <person name="LaButti K."/>
            <person name="Morin E."/>
            <person name="Salamov A."/>
            <person name="Lipzen A."/>
            <person name="Mereny Z."/>
            <person name="Hegedus B."/>
            <person name="Baldrian P."/>
            <person name="Stursova M."/>
            <person name="Weitz H."/>
            <person name="Taylor A."/>
            <person name="Grigoriev I.V."/>
            <person name="Nagy L.G."/>
            <person name="Martin F."/>
            <person name="Kauserud H."/>
        </authorList>
    </citation>
    <scope>NUCLEOTIDE SEQUENCE</scope>
    <source>
        <strain evidence="3">CBHHK002</strain>
    </source>
</reference>
<dbReference type="PANTHER" id="PTHR40465">
    <property type="entry name" value="CHROMOSOME 1, WHOLE GENOME SHOTGUN SEQUENCE"/>
    <property type="match status" value="1"/>
</dbReference>
<dbReference type="PANTHER" id="PTHR40465:SF1">
    <property type="entry name" value="DUF6534 DOMAIN-CONTAINING PROTEIN"/>
    <property type="match status" value="1"/>
</dbReference>
<accession>A0AAD6Z9S8</accession>
<feature type="transmembrane region" description="Helical" evidence="1">
    <location>
        <begin position="55"/>
        <end position="78"/>
    </location>
</feature>
<gene>
    <name evidence="3" type="ORF">DFH08DRAFT_1087598</name>
</gene>
<keyword evidence="1" id="KW-0812">Transmembrane</keyword>
<proteinExistence type="predicted"/>
<dbReference type="AlphaFoldDB" id="A0AAD6Z9S8"/>
<feature type="transmembrane region" description="Helical" evidence="1">
    <location>
        <begin position="210"/>
        <end position="230"/>
    </location>
</feature>
<protein>
    <recommendedName>
        <fullName evidence="2">DUF6534 domain-containing protein</fullName>
    </recommendedName>
</protein>
<comment type="caution">
    <text evidence="3">The sequence shown here is derived from an EMBL/GenBank/DDBJ whole genome shotgun (WGS) entry which is preliminary data.</text>
</comment>
<dbReference type="InterPro" id="IPR045339">
    <property type="entry name" value="DUF6534"/>
</dbReference>
<evidence type="ECO:0000256" key="1">
    <source>
        <dbReference type="SAM" id="Phobius"/>
    </source>
</evidence>
<keyword evidence="1" id="KW-1133">Transmembrane helix</keyword>
<feature type="transmembrane region" description="Helical" evidence="1">
    <location>
        <begin position="167"/>
        <end position="189"/>
    </location>
</feature>
<evidence type="ECO:0000313" key="3">
    <source>
        <dbReference type="EMBL" id="KAJ7312383.1"/>
    </source>
</evidence>
<sequence>MSSPTSESESGLSPHATLGETQIAMVIATWLFGVLTLQTFNYYSVFPKDGKFLKGLVGAIWFLELGQTIACWHSMYMVTVTYFGQPEHILSPPLSMEFSILFHALIAISVQTFFLYRVWVLSSQWFIPIFCCVLNLVRLAFNIVLFADLAKYRAYSRLTKELKWEVIVAGTTSPVVDIIIMVSLVYYLWDMRNTQFKQTNHIVNTIVVWTLERTLLTTATGVMQVVLYLARHDLSWLIFFLIQGKLFSNSMLASLNGRTRFRSLQTRPNGSHALAFNTMLDTTHPDSVLPMGRISEAQAAGSRDIYPSDKREV</sequence>